<organism evidence="3 4">
    <name type="scientific">Vicia faba</name>
    <name type="common">Broad bean</name>
    <name type="synonym">Faba vulgaris</name>
    <dbReference type="NCBI Taxonomy" id="3906"/>
    <lineage>
        <taxon>Eukaryota</taxon>
        <taxon>Viridiplantae</taxon>
        <taxon>Streptophyta</taxon>
        <taxon>Embryophyta</taxon>
        <taxon>Tracheophyta</taxon>
        <taxon>Spermatophyta</taxon>
        <taxon>Magnoliopsida</taxon>
        <taxon>eudicotyledons</taxon>
        <taxon>Gunneridae</taxon>
        <taxon>Pentapetalae</taxon>
        <taxon>rosids</taxon>
        <taxon>fabids</taxon>
        <taxon>Fabales</taxon>
        <taxon>Fabaceae</taxon>
        <taxon>Papilionoideae</taxon>
        <taxon>50 kb inversion clade</taxon>
        <taxon>NPAAA clade</taxon>
        <taxon>Hologalegina</taxon>
        <taxon>IRL clade</taxon>
        <taxon>Fabeae</taxon>
        <taxon>Vicia</taxon>
    </lineage>
</organism>
<reference evidence="3 4" key="1">
    <citation type="submission" date="2023-01" db="EMBL/GenBank/DDBJ databases">
        <authorList>
            <person name="Kreplak J."/>
        </authorList>
    </citation>
    <scope>NUCLEOTIDE SEQUENCE [LARGE SCALE GENOMIC DNA]</scope>
</reference>
<evidence type="ECO:0000313" key="4">
    <source>
        <dbReference type="Proteomes" id="UP001157006"/>
    </source>
</evidence>
<evidence type="ECO:0000256" key="1">
    <source>
        <dbReference type="SAM" id="MobiDB-lite"/>
    </source>
</evidence>
<keyword evidence="4" id="KW-1185">Reference proteome</keyword>
<sequence>MSISPLNQGKLSCLRLIAPPFVGFVMLSMPTLFKSWVSVMEKLKWDGLEFLNKIGSQSQDIAEDIYIQSFEERSSEERKTKEDSIKGVGSDVQYSTSEKSLSPKTDHFWMINKLKKREHFLKLGEQMKY</sequence>
<accession>A0AAV1BDW6</accession>
<evidence type="ECO:0000313" key="3">
    <source>
        <dbReference type="EMBL" id="CAI8619968.1"/>
    </source>
</evidence>
<dbReference type="EMBL" id="OX451741">
    <property type="protein sequence ID" value="CAI8619968.1"/>
    <property type="molecule type" value="Genomic_DNA"/>
</dbReference>
<proteinExistence type="predicted"/>
<gene>
    <name evidence="3" type="ORF">VFH_VI196560</name>
</gene>
<keyword evidence="2" id="KW-1133">Transmembrane helix</keyword>
<dbReference type="AlphaFoldDB" id="A0AAV1BDW6"/>
<evidence type="ECO:0000256" key="2">
    <source>
        <dbReference type="SAM" id="Phobius"/>
    </source>
</evidence>
<protein>
    <submittedName>
        <fullName evidence="3">Uncharacterized protein</fullName>
    </submittedName>
</protein>
<keyword evidence="2" id="KW-0812">Transmembrane</keyword>
<keyword evidence="2" id="KW-0472">Membrane</keyword>
<name>A0AAV1BDW6_VICFA</name>
<feature type="region of interest" description="Disordered" evidence="1">
    <location>
        <begin position="73"/>
        <end position="99"/>
    </location>
</feature>
<feature type="compositionally biased region" description="Basic and acidic residues" evidence="1">
    <location>
        <begin position="73"/>
        <end position="85"/>
    </location>
</feature>
<dbReference type="Proteomes" id="UP001157006">
    <property type="component" value="Chromosome 6"/>
</dbReference>
<feature type="transmembrane region" description="Helical" evidence="2">
    <location>
        <begin position="12"/>
        <end position="33"/>
    </location>
</feature>